<feature type="transmembrane region" description="Helical" evidence="1">
    <location>
        <begin position="7"/>
        <end position="27"/>
    </location>
</feature>
<organism evidence="2">
    <name type="scientific">marine sediment metagenome</name>
    <dbReference type="NCBI Taxonomy" id="412755"/>
    <lineage>
        <taxon>unclassified sequences</taxon>
        <taxon>metagenomes</taxon>
        <taxon>ecological metagenomes</taxon>
    </lineage>
</organism>
<gene>
    <name evidence="2" type="ORF">LCGC14_1120880</name>
</gene>
<protein>
    <submittedName>
        <fullName evidence="2">Uncharacterized protein</fullName>
    </submittedName>
</protein>
<dbReference type="AlphaFoldDB" id="A0A0F9M420"/>
<dbReference type="EMBL" id="LAZR01005181">
    <property type="protein sequence ID" value="KKN02135.1"/>
    <property type="molecule type" value="Genomic_DNA"/>
</dbReference>
<comment type="caution">
    <text evidence="2">The sequence shown here is derived from an EMBL/GenBank/DDBJ whole genome shotgun (WGS) entry which is preliminary data.</text>
</comment>
<accession>A0A0F9M420</accession>
<reference evidence="2" key="1">
    <citation type="journal article" date="2015" name="Nature">
        <title>Complex archaea that bridge the gap between prokaryotes and eukaryotes.</title>
        <authorList>
            <person name="Spang A."/>
            <person name="Saw J.H."/>
            <person name="Jorgensen S.L."/>
            <person name="Zaremba-Niedzwiedzka K."/>
            <person name="Martijn J."/>
            <person name="Lind A.E."/>
            <person name="van Eijk R."/>
            <person name="Schleper C."/>
            <person name="Guy L."/>
            <person name="Ettema T.J."/>
        </authorList>
    </citation>
    <scope>NUCLEOTIDE SEQUENCE</scope>
</reference>
<evidence type="ECO:0000313" key="2">
    <source>
        <dbReference type="EMBL" id="KKN02135.1"/>
    </source>
</evidence>
<name>A0A0F9M420_9ZZZZ</name>
<evidence type="ECO:0000256" key="1">
    <source>
        <dbReference type="SAM" id="Phobius"/>
    </source>
</evidence>
<proteinExistence type="predicted"/>
<sequence length="80" mass="9052">MNIRIKGLGGAIVYLGIGLLVYMLIYAPDVFTWSDPWLYIIAAIWPFMLAWEFIVIIFWIALAVCAVIAVCAIYDHVRSS</sequence>
<keyword evidence="1" id="KW-1133">Transmembrane helix</keyword>
<feature type="transmembrane region" description="Helical" evidence="1">
    <location>
        <begin position="47"/>
        <end position="74"/>
    </location>
</feature>
<keyword evidence="1" id="KW-0472">Membrane</keyword>
<keyword evidence="1" id="KW-0812">Transmembrane</keyword>